<evidence type="ECO:0000313" key="5">
    <source>
        <dbReference type="EMBL" id="CAG97931.1"/>
    </source>
</evidence>
<proteinExistence type="inferred from homology"/>
<keyword evidence="6" id="KW-1185">Reference proteome</keyword>
<dbReference type="eggNOG" id="KOG2504">
    <property type="taxonomic scope" value="Eukaryota"/>
</dbReference>
<feature type="transmembrane region" description="Helical" evidence="3">
    <location>
        <begin position="244"/>
        <end position="264"/>
    </location>
</feature>
<feature type="transmembrane region" description="Helical" evidence="3">
    <location>
        <begin position="434"/>
        <end position="455"/>
    </location>
</feature>
<feature type="domain" description="Major facilitator superfamily (MFS) profile" evidence="4">
    <location>
        <begin position="84"/>
        <end position="489"/>
    </location>
</feature>
<feature type="transmembrane region" description="Helical" evidence="3">
    <location>
        <begin position="467"/>
        <end position="489"/>
    </location>
</feature>
<dbReference type="InterPro" id="IPR011701">
    <property type="entry name" value="MFS"/>
</dbReference>
<dbReference type="InterPro" id="IPR036259">
    <property type="entry name" value="MFS_trans_sf"/>
</dbReference>
<evidence type="ECO:0000313" key="6">
    <source>
        <dbReference type="Proteomes" id="UP000000598"/>
    </source>
</evidence>
<feature type="transmembrane region" description="Helical" evidence="3">
    <location>
        <begin position="397"/>
        <end position="422"/>
    </location>
</feature>
<dbReference type="RefSeq" id="XP_455223.1">
    <property type="nucleotide sequence ID" value="XM_455223.1"/>
</dbReference>
<feature type="transmembrane region" description="Helical" evidence="3">
    <location>
        <begin position="178"/>
        <end position="200"/>
    </location>
</feature>
<keyword evidence="3" id="KW-0812">Transmembrane</keyword>
<feature type="transmembrane region" description="Helical" evidence="3">
    <location>
        <begin position="83"/>
        <end position="106"/>
    </location>
</feature>
<feature type="transmembrane region" description="Helical" evidence="3">
    <location>
        <begin position="212"/>
        <end position="232"/>
    </location>
</feature>
<keyword evidence="3" id="KW-0472">Membrane</keyword>
<dbReference type="PaxDb" id="284590-Q6CLG6"/>
<dbReference type="Pfam" id="PF07690">
    <property type="entry name" value="MFS_1"/>
    <property type="match status" value="1"/>
</dbReference>
<comment type="similarity">
    <text evidence="2">Belongs to the major facilitator superfamily. Monocarboxylate porter (TC 2.A.1.13) family.</text>
</comment>
<accession>Q6CLG6</accession>
<feature type="transmembrane region" description="Helical" evidence="3">
    <location>
        <begin position="341"/>
        <end position="363"/>
    </location>
</feature>
<feature type="transmembrane region" description="Helical" evidence="3">
    <location>
        <begin position="306"/>
        <end position="329"/>
    </location>
</feature>
<evidence type="ECO:0000256" key="3">
    <source>
        <dbReference type="SAM" id="Phobius"/>
    </source>
</evidence>
<dbReference type="HOGENOM" id="CLU_001265_1_0_1"/>
<dbReference type="PANTHER" id="PTHR11360:SF177">
    <property type="entry name" value="RIBOFLAVIN TRANSPORTER MCH5"/>
    <property type="match status" value="1"/>
</dbReference>
<sequence>MSSDSMGVKGIDGQLTQAAMSNIETIELKGINEQRTRKNVIGSEVGININELQPVQSFDNDDGGSDAYTDYDDDGFTYAEGGIAAWLVVLGSFLGILPTWGLYFSAGVIQTYVARHQLKDESTSTVSWIFSVSSCLLLGTSVFSGMYFDRYGARKPLVIGTVMTVGGVLAVAQCTKVWQFILALSVCVGTGSGITSSPLLGCICHHFQKRRAIATAVAINGGSIGGVIFPLFLEKSFKNLGFAWTMRIMALICGVCLTVSMFLIKEDPEKRAAVEPKDASTPFHKNLLYNIRDSFDYKSIVSDQKYLFCVLASCLAEVSTGAVLTYITSYCTTVGYSENTSFLLVTILNTLSIVGGYMFSFLADKVMGRFNVMIMINFLLGFVPLIFWLPFGNIGPSVMYGFSAVYGLFYGSLINLAPVCCGQISRTNEFGRRYATMYCFVGLSFLVAIPVSGVIIGDGSLKNYNNFIIYVSVLSMISSGLYTMSKCYAVKQKLNRSPRNAHNNTILSSVFAFVTKKF</sequence>
<evidence type="ECO:0000256" key="2">
    <source>
        <dbReference type="ARBA" id="ARBA00006727"/>
    </source>
</evidence>
<dbReference type="AlphaFoldDB" id="Q6CLG6"/>
<dbReference type="GeneID" id="2895711"/>
<dbReference type="SUPFAM" id="SSF103473">
    <property type="entry name" value="MFS general substrate transporter"/>
    <property type="match status" value="1"/>
</dbReference>
<keyword evidence="3" id="KW-1133">Transmembrane helix</keyword>
<dbReference type="InterPro" id="IPR020846">
    <property type="entry name" value="MFS_dom"/>
</dbReference>
<evidence type="ECO:0000256" key="1">
    <source>
        <dbReference type="ARBA" id="ARBA00004141"/>
    </source>
</evidence>
<dbReference type="InParanoid" id="Q6CLG6"/>
<dbReference type="KEGG" id="kla:KLLA0_F03168g"/>
<dbReference type="Proteomes" id="UP000000598">
    <property type="component" value="Chromosome F"/>
</dbReference>
<feature type="transmembrane region" description="Helical" evidence="3">
    <location>
        <begin position="370"/>
        <end position="391"/>
    </location>
</feature>
<dbReference type="EMBL" id="CR382126">
    <property type="protein sequence ID" value="CAG97931.1"/>
    <property type="molecule type" value="Genomic_DNA"/>
</dbReference>
<dbReference type="GO" id="GO:0022857">
    <property type="term" value="F:transmembrane transporter activity"/>
    <property type="evidence" value="ECO:0007669"/>
    <property type="project" value="InterPro"/>
</dbReference>
<gene>
    <name evidence="5" type="ORF">KLLA0_F03168g</name>
</gene>
<organism evidence="5 6">
    <name type="scientific">Kluyveromyces lactis (strain ATCC 8585 / CBS 2359 / DSM 70799 / NBRC 1267 / NRRL Y-1140 / WM37)</name>
    <name type="common">Yeast</name>
    <name type="synonym">Candida sphaerica</name>
    <dbReference type="NCBI Taxonomy" id="284590"/>
    <lineage>
        <taxon>Eukaryota</taxon>
        <taxon>Fungi</taxon>
        <taxon>Dikarya</taxon>
        <taxon>Ascomycota</taxon>
        <taxon>Saccharomycotina</taxon>
        <taxon>Saccharomycetes</taxon>
        <taxon>Saccharomycetales</taxon>
        <taxon>Saccharomycetaceae</taxon>
        <taxon>Kluyveromyces</taxon>
    </lineage>
</organism>
<dbReference type="PANTHER" id="PTHR11360">
    <property type="entry name" value="MONOCARBOXYLATE TRANSPORTER"/>
    <property type="match status" value="1"/>
</dbReference>
<protein>
    <submittedName>
        <fullName evidence="5">KLLA0F03168p</fullName>
    </submittedName>
</protein>
<dbReference type="GO" id="GO:0016020">
    <property type="term" value="C:membrane"/>
    <property type="evidence" value="ECO:0007669"/>
    <property type="project" value="UniProtKB-SubCell"/>
</dbReference>
<dbReference type="Gene3D" id="1.20.1250.20">
    <property type="entry name" value="MFS general substrate transporter like domains"/>
    <property type="match status" value="1"/>
</dbReference>
<dbReference type="PROSITE" id="PS50850">
    <property type="entry name" value="MFS"/>
    <property type="match status" value="1"/>
</dbReference>
<evidence type="ECO:0000259" key="4">
    <source>
        <dbReference type="PROSITE" id="PS50850"/>
    </source>
</evidence>
<reference evidence="5 6" key="1">
    <citation type="journal article" date="2004" name="Nature">
        <title>Genome evolution in yeasts.</title>
        <authorList>
            <consortium name="Genolevures"/>
            <person name="Dujon B."/>
            <person name="Sherman D."/>
            <person name="Fischer G."/>
            <person name="Durrens P."/>
            <person name="Casaregola S."/>
            <person name="Lafontaine I."/>
            <person name="de Montigny J."/>
            <person name="Marck C."/>
            <person name="Neuveglise C."/>
            <person name="Talla E."/>
            <person name="Goffard N."/>
            <person name="Frangeul L."/>
            <person name="Aigle M."/>
            <person name="Anthouard V."/>
            <person name="Babour A."/>
            <person name="Barbe V."/>
            <person name="Barnay S."/>
            <person name="Blanchin S."/>
            <person name="Beckerich J.M."/>
            <person name="Beyne E."/>
            <person name="Bleykasten C."/>
            <person name="Boisrame A."/>
            <person name="Boyer J."/>
            <person name="Cattolico L."/>
            <person name="Confanioleri F."/>
            <person name="de Daruvar A."/>
            <person name="Despons L."/>
            <person name="Fabre E."/>
            <person name="Fairhead C."/>
            <person name="Ferry-Dumazet H."/>
            <person name="Groppi A."/>
            <person name="Hantraye F."/>
            <person name="Hennequin C."/>
            <person name="Jauniaux N."/>
            <person name="Joyet P."/>
            <person name="Kachouri R."/>
            <person name="Kerrest A."/>
            <person name="Koszul R."/>
            <person name="Lemaire M."/>
            <person name="Lesur I."/>
            <person name="Ma L."/>
            <person name="Muller H."/>
            <person name="Nicaud J.M."/>
            <person name="Nikolski M."/>
            <person name="Oztas S."/>
            <person name="Ozier-Kalogeropoulos O."/>
            <person name="Pellenz S."/>
            <person name="Potier S."/>
            <person name="Richard G.F."/>
            <person name="Straub M.L."/>
            <person name="Suleau A."/>
            <person name="Swennene D."/>
            <person name="Tekaia F."/>
            <person name="Wesolowski-Louvel M."/>
            <person name="Westhof E."/>
            <person name="Wirth B."/>
            <person name="Zeniou-Meyer M."/>
            <person name="Zivanovic I."/>
            <person name="Bolotin-Fukuhara M."/>
            <person name="Thierry A."/>
            <person name="Bouchier C."/>
            <person name="Caudron B."/>
            <person name="Scarpelli C."/>
            <person name="Gaillardin C."/>
            <person name="Weissenbach J."/>
            <person name="Wincker P."/>
            <person name="Souciet J.L."/>
        </authorList>
    </citation>
    <scope>NUCLEOTIDE SEQUENCE [LARGE SCALE GENOMIC DNA]</scope>
    <source>
        <strain evidence="6">ATCC 8585 / CBS 2359 / DSM 70799 / NBRC 1267 / NRRL Y-1140 / WM37</strain>
    </source>
</reference>
<comment type="subcellular location">
    <subcellularLocation>
        <location evidence="1">Membrane</location>
        <topology evidence="1">Multi-pass membrane protein</topology>
    </subcellularLocation>
</comment>
<dbReference type="OMA" id="NLAPVCC"/>
<feature type="transmembrane region" description="Helical" evidence="3">
    <location>
        <begin position="126"/>
        <end position="148"/>
    </location>
</feature>
<dbReference type="InterPro" id="IPR050327">
    <property type="entry name" value="Proton-linked_MCT"/>
</dbReference>
<name>Q6CLG6_KLULA</name>
<dbReference type="GO" id="GO:0032218">
    <property type="term" value="P:riboflavin transport"/>
    <property type="evidence" value="ECO:0007669"/>
    <property type="project" value="TreeGrafter"/>
</dbReference>